<dbReference type="OrthoDB" id="747541at2"/>
<evidence type="ECO:0000313" key="3">
    <source>
        <dbReference type="Proteomes" id="UP000199514"/>
    </source>
</evidence>
<name>A0A1I1NCX8_9BACT</name>
<dbReference type="EMBL" id="FOLE01000013">
    <property type="protein sequence ID" value="SFC93298.1"/>
    <property type="molecule type" value="Genomic_DNA"/>
</dbReference>
<sequence>MSEMTTSKYIFSGHDSFHCRQLWLKKGFDFVQSGLLFNSEDAVVKLGVGKNMVSAIRYWLKAFNIIDNKDHPTEFGIRLFDTDTGYDPFLEDDASLWLLHYQLVKTGIASIYSIIFNEFRKEKIIFNDGSFLNYLKRIQEINHVLNFNENTVAKDFMVFVNTYKNDEGYNDVEDSYSGILSEIDLLKIIQIEYKDENGKIKKRIEYQIENNDRDKLLAQVLLFSILDNPNYGNSISLNSLEYDYNSPGSIFALNRSGLINKISEIVDKNITFTDHAGIKELQFKNKPNAFSILDKYYGK</sequence>
<accession>A0A1I1NCX8</accession>
<dbReference type="Proteomes" id="UP000199514">
    <property type="component" value="Unassembled WGS sequence"/>
</dbReference>
<dbReference type="InterPro" id="IPR025248">
    <property type="entry name" value="DUF4007"/>
</dbReference>
<reference evidence="2 3" key="1">
    <citation type="submission" date="2016-10" db="EMBL/GenBank/DDBJ databases">
        <authorList>
            <person name="de Groot N.N."/>
        </authorList>
    </citation>
    <scope>NUCLEOTIDE SEQUENCE [LARGE SCALE GENOMIC DNA]</scope>
    <source>
        <strain evidence="2 3">DSM 6793</strain>
    </source>
</reference>
<feature type="domain" description="DUF4007" evidence="1">
    <location>
        <begin position="11"/>
        <end position="297"/>
    </location>
</feature>
<dbReference type="Pfam" id="PF13182">
    <property type="entry name" value="DUF4007"/>
    <property type="match status" value="1"/>
</dbReference>
<organism evidence="2 3">
    <name type="scientific">Flexibacter flexilis DSM 6793</name>
    <dbReference type="NCBI Taxonomy" id="927664"/>
    <lineage>
        <taxon>Bacteria</taxon>
        <taxon>Pseudomonadati</taxon>
        <taxon>Bacteroidota</taxon>
        <taxon>Cytophagia</taxon>
        <taxon>Cytophagales</taxon>
        <taxon>Flexibacteraceae</taxon>
        <taxon>Flexibacter</taxon>
    </lineage>
</organism>
<dbReference type="STRING" id="927664.SAMN05421780_11314"/>
<evidence type="ECO:0000259" key="1">
    <source>
        <dbReference type="Pfam" id="PF13182"/>
    </source>
</evidence>
<gene>
    <name evidence="2" type="ORF">SAMN05421780_11314</name>
</gene>
<dbReference type="RefSeq" id="WP_091516205.1">
    <property type="nucleotide sequence ID" value="NZ_FOLE01000013.1"/>
</dbReference>
<dbReference type="AlphaFoldDB" id="A0A1I1NCX8"/>
<protein>
    <recommendedName>
        <fullName evidence="1">DUF4007 domain-containing protein</fullName>
    </recommendedName>
</protein>
<keyword evidence="3" id="KW-1185">Reference proteome</keyword>
<proteinExistence type="predicted"/>
<evidence type="ECO:0000313" key="2">
    <source>
        <dbReference type="EMBL" id="SFC93298.1"/>
    </source>
</evidence>